<dbReference type="RefSeq" id="WP_193932971.1">
    <property type="nucleotide sequence ID" value="NZ_CAWPMZ010000073.1"/>
</dbReference>
<dbReference type="Gene3D" id="3.10.450.50">
    <property type="match status" value="1"/>
</dbReference>
<reference evidence="2 3" key="1">
    <citation type="submission" date="2020-10" db="EMBL/GenBank/DDBJ databases">
        <authorList>
            <person name="Castelo-Branco R."/>
            <person name="Eusebio N."/>
            <person name="Adriana R."/>
            <person name="Vieira A."/>
            <person name="Brugerolle De Fraissinette N."/>
            <person name="Rezende De Castro R."/>
            <person name="Schneider M.P."/>
            <person name="Vasconcelos V."/>
            <person name="Leao P.N."/>
        </authorList>
    </citation>
    <scope>NUCLEOTIDE SEQUENCE [LARGE SCALE GENOMIC DNA]</scope>
    <source>
        <strain evidence="2 3">LEGE 06123</strain>
    </source>
</reference>
<evidence type="ECO:0000313" key="3">
    <source>
        <dbReference type="Proteomes" id="UP000651156"/>
    </source>
</evidence>
<dbReference type="NCBIfam" id="TIGR02246">
    <property type="entry name" value="SgcJ/EcaC family oxidoreductase"/>
    <property type="match status" value="1"/>
</dbReference>
<dbReference type="Proteomes" id="UP000651156">
    <property type="component" value="Unassembled WGS sequence"/>
</dbReference>
<dbReference type="Pfam" id="PF14534">
    <property type="entry name" value="DUF4440"/>
    <property type="match status" value="1"/>
</dbReference>
<comment type="caution">
    <text evidence="2">The sequence shown here is derived from an EMBL/GenBank/DDBJ whole genome shotgun (WGS) entry which is preliminary data.</text>
</comment>
<dbReference type="InterPro" id="IPR032710">
    <property type="entry name" value="NTF2-like_dom_sf"/>
</dbReference>
<dbReference type="InterPro" id="IPR011944">
    <property type="entry name" value="Steroid_delta5-4_isomerase"/>
</dbReference>
<protein>
    <submittedName>
        <fullName evidence="2">SgcJ/EcaC family oxidoreductase</fullName>
    </submittedName>
</protein>
<keyword evidence="3" id="KW-1185">Reference proteome</keyword>
<sequence length="167" mass="18674">MNEYSTQASQSLTSNPVDEAAICALFEQLVNSWNQGAGDAYGELFEEDADYVAFDGSHTKGRAAIAIQHQQLFDTFLRGTRLKGQIDSMQFLSPDVALIHTTGGTLMSWQSDASIPGRKSIQTLVARKRDGKWYFVAFHNTRIRPMDIETIASGMTNLLWQKLRPSR</sequence>
<organism evidence="2 3">
    <name type="scientific">Gloeocapsopsis crepidinum LEGE 06123</name>
    <dbReference type="NCBI Taxonomy" id="588587"/>
    <lineage>
        <taxon>Bacteria</taxon>
        <taxon>Bacillati</taxon>
        <taxon>Cyanobacteriota</taxon>
        <taxon>Cyanophyceae</taxon>
        <taxon>Oscillatoriophycideae</taxon>
        <taxon>Chroococcales</taxon>
        <taxon>Chroococcaceae</taxon>
        <taxon>Gloeocapsopsis</taxon>
    </lineage>
</organism>
<name>A0ABR9UW39_9CHRO</name>
<evidence type="ECO:0000259" key="1">
    <source>
        <dbReference type="Pfam" id="PF14534"/>
    </source>
</evidence>
<dbReference type="EMBL" id="JADEWN010000040">
    <property type="protein sequence ID" value="MBE9191800.1"/>
    <property type="molecule type" value="Genomic_DNA"/>
</dbReference>
<accession>A0ABR9UW39</accession>
<feature type="domain" description="DUF4440" evidence="1">
    <location>
        <begin position="22"/>
        <end position="133"/>
    </location>
</feature>
<dbReference type="InterPro" id="IPR027843">
    <property type="entry name" value="DUF4440"/>
</dbReference>
<evidence type="ECO:0000313" key="2">
    <source>
        <dbReference type="EMBL" id="MBE9191800.1"/>
    </source>
</evidence>
<gene>
    <name evidence="2" type="ORF">IQ230_15870</name>
</gene>
<proteinExistence type="predicted"/>
<dbReference type="SUPFAM" id="SSF54427">
    <property type="entry name" value="NTF2-like"/>
    <property type="match status" value="1"/>
</dbReference>